<reference evidence="2 3" key="1">
    <citation type="submission" date="2019-08" db="EMBL/GenBank/DDBJ databases">
        <authorList>
            <person name="Alioto T."/>
            <person name="Alioto T."/>
            <person name="Gomez Garrido J."/>
        </authorList>
    </citation>
    <scope>NUCLEOTIDE SEQUENCE [LARGE SCALE GENOMIC DNA]</scope>
</reference>
<sequence>MDFKCFIISLCVTLLAIIQLKNVNGIDNPWTPVSNSSGVVPCPCNLTLCLRNDSICSTCRDKCIDGEVISDGSWWCDKPKMCYDKEKLNLCCIPKVCPDIPPEQ</sequence>
<keyword evidence="1" id="KW-0732">Signal</keyword>
<gene>
    <name evidence="2" type="ORF">CINCED_3A023753</name>
</gene>
<dbReference type="EMBL" id="CABPRJ010000495">
    <property type="protein sequence ID" value="VVC29561.1"/>
    <property type="molecule type" value="Genomic_DNA"/>
</dbReference>
<organism evidence="2 3">
    <name type="scientific">Cinara cedri</name>
    <dbReference type="NCBI Taxonomy" id="506608"/>
    <lineage>
        <taxon>Eukaryota</taxon>
        <taxon>Metazoa</taxon>
        <taxon>Ecdysozoa</taxon>
        <taxon>Arthropoda</taxon>
        <taxon>Hexapoda</taxon>
        <taxon>Insecta</taxon>
        <taxon>Pterygota</taxon>
        <taxon>Neoptera</taxon>
        <taxon>Paraneoptera</taxon>
        <taxon>Hemiptera</taxon>
        <taxon>Sternorrhyncha</taxon>
        <taxon>Aphidomorpha</taxon>
        <taxon>Aphidoidea</taxon>
        <taxon>Aphididae</taxon>
        <taxon>Lachninae</taxon>
        <taxon>Cinara</taxon>
    </lineage>
</organism>
<name>A0A5E4MBD4_9HEMI</name>
<keyword evidence="3" id="KW-1185">Reference proteome</keyword>
<evidence type="ECO:0000313" key="2">
    <source>
        <dbReference type="EMBL" id="VVC29561.1"/>
    </source>
</evidence>
<evidence type="ECO:0000313" key="3">
    <source>
        <dbReference type="Proteomes" id="UP000325440"/>
    </source>
</evidence>
<dbReference type="Proteomes" id="UP000325440">
    <property type="component" value="Unassembled WGS sequence"/>
</dbReference>
<dbReference type="AlphaFoldDB" id="A0A5E4MBD4"/>
<evidence type="ECO:0000256" key="1">
    <source>
        <dbReference type="SAM" id="SignalP"/>
    </source>
</evidence>
<accession>A0A5E4MBD4</accession>
<proteinExistence type="predicted"/>
<feature type="chain" id="PRO_5022762252" evidence="1">
    <location>
        <begin position="26"/>
        <end position="104"/>
    </location>
</feature>
<feature type="signal peptide" evidence="1">
    <location>
        <begin position="1"/>
        <end position="25"/>
    </location>
</feature>
<protein>
    <submittedName>
        <fullName evidence="2">Uncharacterized protein</fullName>
    </submittedName>
</protein>